<feature type="transmembrane region" description="Helical" evidence="7">
    <location>
        <begin position="12"/>
        <end position="36"/>
    </location>
</feature>
<protein>
    <submittedName>
        <fullName evidence="9">Putative ABC transport system permease protein</fullName>
    </submittedName>
</protein>
<dbReference type="PRINTS" id="PR00173">
    <property type="entry name" value="EDTRNSPORT"/>
</dbReference>
<comment type="similarity">
    <text evidence="6">Belongs to the ABC-4 integral membrane protein family.</text>
</comment>
<dbReference type="AlphaFoldDB" id="A0A1G6QLP0"/>
<keyword evidence="10" id="KW-1185">Reference proteome</keyword>
<evidence type="ECO:0000259" key="8">
    <source>
        <dbReference type="Pfam" id="PF02687"/>
    </source>
</evidence>
<feature type="domain" description="ABC3 transporter permease C-terminal" evidence="8">
    <location>
        <begin position="281"/>
        <end position="401"/>
    </location>
</feature>
<dbReference type="PANTHER" id="PTHR30572">
    <property type="entry name" value="MEMBRANE COMPONENT OF TRANSPORTER-RELATED"/>
    <property type="match status" value="1"/>
</dbReference>
<evidence type="ECO:0000313" key="10">
    <source>
        <dbReference type="Proteomes" id="UP000199039"/>
    </source>
</evidence>
<feature type="transmembrane region" description="Helical" evidence="7">
    <location>
        <begin position="424"/>
        <end position="446"/>
    </location>
</feature>
<evidence type="ECO:0000256" key="5">
    <source>
        <dbReference type="ARBA" id="ARBA00023136"/>
    </source>
</evidence>
<gene>
    <name evidence="9" type="ORF">SAMN05216410_2581</name>
</gene>
<dbReference type="STRING" id="1814289.SAMN05216410_2581"/>
<feature type="transmembrane region" description="Helical" evidence="7">
    <location>
        <begin position="326"/>
        <end position="349"/>
    </location>
</feature>
<evidence type="ECO:0000256" key="7">
    <source>
        <dbReference type="SAM" id="Phobius"/>
    </source>
</evidence>
<evidence type="ECO:0000256" key="1">
    <source>
        <dbReference type="ARBA" id="ARBA00004651"/>
    </source>
</evidence>
<name>A0A1G6QLP0_9MICO</name>
<keyword evidence="2" id="KW-1003">Cell membrane</keyword>
<dbReference type="Pfam" id="PF02687">
    <property type="entry name" value="FtsX"/>
    <property type="match status" value="2"/>
</dbReference>
<feature type="domain" description="ABC3 transporter permease C-terminal" evidence="8">
    <location>
        <begin position="747"/>
        <end position="864"/>
    </location>
</feature>
<feature type="transmembrane region" description="Helical" evidence="7">
    <location>
        <begin position="789"/>
        <end position="816"/>
    </location>
</feature>
<dbReference type="Proteomes" id="UP000199039">
    <property type="component" value="Unassembled WGS sequence"/>
</dbReference>
<feature type="transmembrane region" description="Helical" evidence="7">
    <location>
        <begin position="513"/>
        <end position="532"/>
    </location>
</feature>
<dbReference type="InterPro" id="IPR003838">
    <property type="entry name" value="ABC3_permease_C"/>
</dbReference>
<reference evidence="9 10" key="1">
    <citation type="submission" date="2016-09" db="EMBL/GenBank/DDBJ databases">
        <authorList>
            <person name="Capua I."/>
            <person name="De Benedictis P."/>
            <person name="Joannis T."/>
            <person name="Lombin L.H."/>
            <person name="Cattoli G."/>
        </authorList>
    </citation>
    <scope>NUCLEOTIDE SEQUENCE [LARGE SCALE GENOMIC DNA]</scope>
    <source>
        <strain evidence="9 10">ISLP-3</strain>
    </source>
</reference>
<feature type="transmembrane region" description="Helical" evidence="7">
    <location>
        <begin position="452"/>
        <end position="476"/>
    </location>
</feature>
<accession>A0A1G6QLP0</accession>
<evidence type="ECO:0000313" key="9">
    <source>
        <dbReference type="EMBL" id="SDC93322.1"/>
    </source>
</evidence>
<dbReference type="GO" id="GO:0005886">
    <property type="term" value="C:plasma membrane"/>
    <property type="evidence" value="ECO:0007669"/>
    <property type="project" value="UniProtKB-SubCell"/>
</dbReference>
<evidence type="ECO:0000256" key="2">
    <source>
        <dbReference type="ARBA" id="ARBA00022475"/>
    </source>
</evidence>
<evidence type="ECO:0000256" key="4">
    <source>
        <dbReference type="ARBA" id="ARBA00022989"/>
    </source>
</evidence>
<feature type="transmembrane region" description="Helical" evidence="7">
    <location>
        <begin position="369"/>
        <end position="393"/>
    </location>
</feature>
<evidence type="ECO:0000256" key="3">
    <source>
        <dbReference type="ARBA" id="ARBA00022692"/>
    </source>
</evidence>
<feature type="transmembrane region" description="Helical" evidence="7">
    <location>
        <begin position="740"/>
        <end position="768"/>
    </location>
</feature>
<dbReference type="InterPro" id="IPR050250">
    <property type="entry name" value="Macrolide_Exporter_MacB"/>
</dbReference>
<dbReference type="RefSeq" id="WP_093183744.1">
    <property type="nucleotide sequence ID" value="NZ_FMYH01000004.1"/>
</dbReference>
<dbReference type="PANTHER" id="PTHR30572:SF4">
    <property type="entry name" value="ABC TRANSPORTER PERMEASE YTRF"/>
    <property type="match status" value="1"/>
</dbReference>
<feature type="transmembrane region" description="Helical" evidence="7">
    <location>
        <begin position="836"/>
        <end position="854"/>
    </location>
</feature>
<dbReference type="EMBL" id="FMYH01000004">
    <property type="protein sequence ID" value="SDC93322.1"/>
    <property type="molecule type" value="Genomic_DNA"/>
</dbReference>
<keyword evidence="5 7" id="KW-0472">Membrane</keyword>
<evidence type="ECO:0000256" key="6">
    <source>
        <dbReference type="ARBA" id="ARBA00038076"/>
    </source>
</evidence>
<keyword evidence="3 7" id="KW-0812">Transmembrane</keyword>
<sequence>MFGLTLAQMRRSLGRLTAAGIAIVIGTAFVAATLLAGEVLKRSSYDSVAASFADAALIVRPTSDPDAAGYGSPLTQGDLTTIRLTDGVRAADPVASTYVVLGQGGKSVYQTVIGVGSDPSLQPLAVTEGALPSSPDEIALPADVVARLGTTVGGTVTQTVTVVVPGAGSEDEWEWEETKVTLVVTGLVDDPNGAFSMTGGAGLLTDDAIQTRISFDFGGDVQFREATVALEDGADVESVRADLESTIGQLGFTVLTKDEAAAASVTALTNDEDVFTMTILAFAAIALLVAALVIANTFQVIVAQRTRTLALLRCVGASKRQLRSSVLLEASLLGVIASAIGFALGALLVQITVLALQRVDLDIPIPRSITITVASVVWPLAVGTLVTVLASLVPARAATRVAPLAALRPAELDGLSKSSSKVRLIFSLLLVVGGGALMAIGLGLSASSSVEFGLMTAMLGGAASFVGVLLGAVFWVPKIVAGIARLLSRFGASAQLAAANTVRNPRRTAATSTALLIGVTLVAMMSVGAATARNSLATTLDEQYPFDVAIDAGVISSAPDDGTDPATGLTPALIEDLSKVSGVAAMAQLSGTNVTVTWPDDSTSQDVVVNAVDPAAAAAAVNPDGLFDGLDDQTVVVGLFVASAYHLDSGSTLQLAGVDGTVTVNVVVANIGSDNIIATPAVGRELDGAAVVNGVWLKITDPSDASAIVADIRDTMSQTPAALTGAAMERAAMQQVIDTILAVIIGLLGIAVVIALIGVANTLSLSVLERRRESATLRAIGLSRRQLRTTLAIEGTLIAGVGAVLGVLLGLVYGWIGSTVVLGSFAGVRLTVPWRDLVLVVAIAIAAGLLASVLPARSAARTSPVEALAVE</sequence>
<keyword evidence="4 7" id="KW-1133">Transmembrane helix</keyword>
<dbReference type="GO" id="GO:0022857">
    <property type="term" value="F:transmembrane transporter activity"/>
    <property type="evidence" value="ECO:0007669"/>
    <property type="project" value="TreeGrafter"/>
</dbReference>
<dbReference type="OrthoDB" id="9780560at2"/>
<comment type="subcellular location">
    <subcellularLocation>
        <location evidence="1">Cell membrane</location>
        <topology evidence="1">Multi-pass membrane protein</topology>
    </subcellularLocation>
</comment>
<proteinExistence type="inferred from homology"/>
<feature type="transmembrane region" description="Helical" evidence="7">
    <location>
        <begin position="279"/>
        <end position="303"/>
    </location>
</feature>
<organism evidence="9 10">
    <name type="scientific">Sanguibacter gelidistatuariae</name>
    <dbReference type="NCBI Taxonomy" id="1814289"/>
    <lineage>
        <taxon>Bacteria</taxon>
        <taxon>Bacillati</taxon>
        <taxon>Actinomycetota</taxon>
        <taxon>Actinomycetes</taxon>
        <taxon>Micrococcales</taxon>
        <taxon>Sanguibacteraceae</taxon>
        <taxon>Sanguibacter</taxon>
    </lineage>
</organism>